<protein>
    <recommendedName>
        <fullName evidence="3">N-acetyl-D-glucosamine kinase</fullName>
        <ecNumber evidence="2">2.7.1.59</ecNumber>
    </recommendedName>
    <alternativeName>
        <fullName evidence="4">GlcNAc kinase</fullName>
    </alternativeName>
</protein>
<evidence type="ECO:0000313" key="6">
    <source>
        <dbReference type="EMBL" id="KAG9509955.1"/>
    </source>
</evidence>
<evidence type="ECO:0000313" key="7">
    <source>
        <dbReference type="Proteomes" id="UP000825002"/>
    </source>
</evidence>
<dbReference type="EMBL" id="JAIFTH010000275">
    <property type="protein sequence ID" value="KAG9509955.1"/>
    <property type="molecule type" value="Genomic_DNA"/>
</dbReference>
<sequence length="395" mass="43589">MRPVFDIKPFKLAPPVQKTNFENNMRIFCGVEGGSTSSSLVLVNESGKVLANTTGPATNFLLTDTEQCHENIARMLEDAKRQIDFDDQPIESLGLCLSGCRAHMGNEIARGFLDRYPNSVRTCVAANDTIGSMMTGCSNGGMVLISGTGSNCFLFNRDGSQYSCGGLGHLFGDEGSAYWISWKAFKTLLDHSHNFQRVSSDITRLTRIILDHFNIGNINDIESFYINPDKKHFAGLCKKLSVATMEQEDELINDIFRQAGHDLAQHVVALLPKINKDLLEEDGGLKIICVGSVFKSWPLLQKGFIKHLGHYLDKFTLLRLTHSSSIGAAILGAKEAGYKINIEPPTTLLYAHGKTKDLNQASIYRNYLSMSSIDKEYHADIEMMGKAGTSSCTIM</sequence>
<dbReference type="InterPro" id="IPR002731">
    <property type="entry name" value="ATPase_BadF"/>
</dbReference>
<organism evidence="6 7">
    <name type="scientific">Fragariocoptes setiger</name>
    <dbReference type="NCBI Taxonomy" id="1670756"/>
    <lineage>
        <taxon>Eukaryota</taxon>
        <taxon>Metazoa</taxon>
        <taxon>Ecdysozoa</taxon>
        <taxon>Arthropoda</taxon>
        <taxon>Chelicerata</taxon>
        <taxon>Arachnida</taxon>
        <taxon>Acari</taxon>
        <taxon>Acariformes</taxon>
        <taxon>Trombidiformes</taxon>
        <taxon>Prostigmata</taxon>
        <taxon>Eupodina</taxon>
        <taxon>Eriophyoidea</taxon>
        <taxon>Phytoptidae</taxon>
        <taxon>Fragariocoptes</taxon>
    </lineage>
</organism>
<comment type="caution">
    <text evidence="6">The sequence shown here is derived from an EMBL/GenBank/DDBJ whole genome shotgun (WGS) entry which is preliminary data.</text>
</comment>
<dbReference type="PANTHER" id="PTHR12862:SF0">
    <property type="entry name" value="N-ACETYL-D-GLUCOSAMINE KINASE"/>
    <property type="match status" value="1"/>
</dbReference>
<dbReference type="InterPro" id="IPR043129">
    <property type="entry name" value="ATPase_NBD"/>
</dbReference>
<dbReference type="Pfam" id="PF01869">
    <property type="entry name" value="BcrAD_BadFG"/>
    <property type="match status" value="1"/>
</dbReference>
<name>A0ABQ7S9Q0_9ACAR</name>
<dbReference type="EC" id="2.7.1.59" evidence="2"/>
<dbReference type="Gene3D" id="3.30.420.40">
    <property type="match status" value="1"/>
</dbReference>
<keyword evidence="6" id="KW-0808">Transferase</keyword>
<accession>A0ABQ7S9Q0</accession>
<evidence type="ECO:0000256" key="1">
    <source>
        <dbReference type="ARBA" id="ARBA00006198"/>
    </source>
</evidence>
<dbReference type="SUPFAM" id="SSF53067">
    <property type="entry name" value="Actin-like ATPase domain"/>
    <property type="match status" value="2"/>
</dbReference>
<dbReference type="GO" id="GO:0016301">
    <property type="term" value="F:kinase activity"/>
    <property type="evidence" value="ECO:0007669"/>
    <property type="project" value="UniProtKB-KW"/>
</dbReference>
<reference evidence="6 7" key="1">
    <citation type="submission" date="2020-10" db="EMBL/GenBank/DDBJ databases">
        <authorList>
            <person name="Klimov P.B."/>
            <person name="Dyachkov S.M."/>
            <person name="Chetverikov P.E."/>
        </authorList>
    </citation>
    <scope>NUCLEOTIDE SEQUENCE [LARGE SCALE GENOMIC DNA]</scope>
    <source>
        <strain evidence="6">BMOC 18-1129-001#AD2665</strain>
        <tissue evidence="6">Entire mites</tissue>
    </source>
</reference>
<evidence type="ECO:0000256" key="3">
    <source>
        <dbReference type="ARBA" id="ARBA00014974"/>
    </source>
</evidence>
<evidence type="ECO:0000259" key="5">
    <source>
        <dbReference type="Pfam" id="PF01869"/>
    </source>
</evidence>
<feature type="domain" description="ATPase BadF/BadG/BcrA/BcrD type" evidence="5">
    <location>
        <begin position="30"/>
        <end position="301"/>
    </location>
</feature>
<keyword evidence="6" id="KW-0418">Kinase</keyword>
<comment type="similarity">
    <text evidence="1">Belongs to the eukaryotic-type N-acetylglucosamine kinase family.</text>
</comment>
<dbReference type="InterPro" id="IPR039758">
    <property type="entry name" value="NAGK-like"/>
</dbReference>
<evidence type="ECO:0000256" key="4">
    <source>
        <dbReference type="ARBA" id="ARBA00031123"/>
    </source>
</evidence>
<dbReference type="Proteomes" id="UP000825002">
    <property type="component" value="Unassembled WGS sequence"/>
</dbReference>
<evidence type="ECO:0000256" key="2">
    <source>
        <dbReference type="ARBA" id="ARBA00012122"/>
    </source>
</evidence>
<keyword evidence="7" id="KW-1185">Reference proteome</keyword>
<proteinExistence type="inferred from homology"/>
<dbReference type="PANTHER" id="PTHR12862">
    <property type="entry name" value="BADF TYPE ATPASE DOMAIN-CONTAINING PROTEIN"/>
    <property type="match status" value="1"/>
</dbReference>
<gene>
    <name evidence="6" type="primary">NAGK</name>
    <name evidence="6" type="ORF">GZH46_01509</name>
</gene>
<dbReference type="CDD" id="cd24078">
    <property type="entry name" value="ASKHA_NBD_NAGK_meta"/>
    <property type="match status" value="1"/>
</dbReference>